<feature type="region of interest" description="Disordered" evidence="1">
    <location>
        <begin position="1"/>
        <end position="57"/>
    </location>
</feature>
<evidence type="ECO:0000313" key="4">
    <source>
        <dbReference type="WBParaSite" id="TMUE_3000011513.1"/>
    </source>
</evidence>
<feature type="domain" description="Cathepsin propeptide inhibitor" evidence="2">
    <location>
        <begin position="92"/>
        <end position="149"/>
    </location>
</feature>
<dbReference type="Proteomes" id="UP000046395">
    <property type="component" value="Unassembled WGS sequence"/>
</dbReference>
<dbReference type="Gene3D" id="1.10.287.2250">
    <property type="match status" value="1"/>
</dbReference>
<feature type="region of interest" description="Disordered" evidence="1">
    <location>
        <begin position="155"/>
        <end position="174"/>
    </location>
</feature>
<name>A0A5S6QWL3_TRIMR</name>
<reference evidence="4" key="1">
    <citation type="submission" date="2019-12" db="UniProtKB">
        <authorList>
            <consortium name="WormBaseParasite"/>
        </authorList>
    </citation>
    <scope>IDENTIFICATION</scope>
</reference>
<feature type="compositionally biased region" description="Basic residues" evidence="1">
    <location>
        <begin position="35"/>
        <end position="44"/>
    </location>
</feature>
<evidence type="ECO:0000313" key="3">
    <source>
        <dbReference type="Proteomes" id="UP000046395"/>
    </source>
</evidence>
<dbReference type="InterPro" id="IPR013201">
    <property type="entry name" value="Prot_inhib_I29"/>
</dbReference>
<dbReference type="WBParaSite" id="TMUE_3000011513.1">
    <property type="protein sequence ID" value="TMUE_3000011513.1"/>
    <property type="gene ID" value="WBGene00291177"/>
</dbReference>
<protein>
    <submittedName>
        <fullName evidence="4">Inhibitor_I29 domain-containing protein</fullName>
    </submittedName>
</protein>
<dbReference type="AlphaFoldDB" id="A0A5S6QWL3"/>
<dbReference type="STRING" id="70415.A0A5S6QWL3"/>
<feature type="compositionally biased region" description="Polar residues" evidence="1">
    <location>
        <begin position="1"/>
        <end position="12"/>
    </location>
</feature>
<accession>A0A5S6QWL3</accession>
<evidence type="ECO:0000256" key="1">
    <source>
        <dbReference type="SAM" id="MobiDB-lite"/>
    </source>
</evidence>
<sequence length="174" mass="19887">MTISVAPIQSTLKVPPLPTTKLSSSTKISPQPPKPPRKPRRKQAPRSQSPQPLKSAAAEELERKLLDKFHSTDINATACSNDEQLKYDWIRFLLFMVQYERQYDTEEELLQRFTIFQENMKEAQEMQDSELGTATYGVTQFSDLTKEEFRNRMGAVPVLPVPPKPPTDEFTSQS</sequence>
<dbReference type="InterPro" id="IPR038765">
    <property type="entry name" value="Papain-like_cys_pep_sf"/>
</dbReference>
<dbReference type="SUPFAM" id="SSF54001">
    <property type="entry name" value="Cysteine proteinases"/>
    <property type="match status" value="1"/>
</dbReference>
<keyword evidence="3" id="KW-1185">Reference proteome</keyword>
<proteinExistence type="predicted"/>
<evidence type="ECO:0000259" key="2">
    <source>
        <dbReference type="SMART" id="SM00848"/>
    </source>
</evidence>
<dbReference type="Pfam" id="PF08246">
    <property type="entry name" value="Inhibitor_I29"/>
    <property type="match status" value="1"/>
</dbReference>
<dbReference type="SMART" id="SM00848">
    <property type="entry name" value="Inhibitor_I29"/>
    <property type="match status" value="1"/>
</dbReference>
<organism evidence="3 4">
    <name type="scientific">Trichuris muris</name>
    <name type="common">Mouse whipworm</name>
    <dbReference type="NCBI Taxonomy" id="70415"/>
    <lineage>
        <taxon>Eukaryota</taxon>
        <taxon>Metazoa</taxon>
        <taxon>Ecdysozoa</taxon>
        <taxon>Nematoda</taxon>
        <taxon>Enoplea</taxon>
        <taxon>Dorylaimia</taxon>
        <taxon>Trichinellida</taxon>
        <taxon>Trichuridae</taxon>
        <taxon>Trichuris</taxon>
    </lineage>
</organism>